<proteinExistence type="predicted"/>
<dbReference type="EMBL" id="RRCH01000022">
    <property type="protein sequence ID" value="RRJ30372.1"/>
    <property type="molecule type" value="Genomic_DNA"/>
</dbReference>
<name>A0A3P3RA60_9EURY</name>
<keyword evidence="2" id="KW-1185">Reference proteome</keyword>
<protein>
    <recommendedName>
        <fullName evidence="3">YkgJ family cysteine cluster protein</fullName>
    </recommendedName>
</protein>
<dbReference type="OrthoDB" id="36424at2157"/>
<gene>
    <name evidence="1" type="ORF">EIK79_10665</name>
</gene>
<organism evidence="1 2">
    <name type="scientific">Halocatena pleomorpha</name>
    <dbReference type="NCBI Taxonomy" id="1785090"/>
    <lineage>
        <taxon>Archaea</taxon>
        <taxon>Methanobacteriati</taxon>
        <taxon>Methanobacteriota</taxon>
        <taxon>Stenosarchaea group</taxon>
        <taxon>Halobacteria</taxon>
        <taxon>Halobacteriales</taxon>
        <taxon>Natronomonadaceae</taxon>
        <taxon>Halocatena</taxon>
    </lineage>
</organism>
<evidence type="ECO:0000313" key="1">
    <source>
        <dbReference type="EMBL" id="RRJ30372.1"/>
    </source>
</evidence>
<comment type="caution">
    <text evidence="1">The sequence shown here is derived from an EMBL/GenBank/DDBJ whole genome shotgun (WGS) entry which is preliminary data.</text>
</comment>
<reference evidence="1 2" key="1">
    <citation type="submission" date="2018-11" db="EMBL/GenBank/DDBJ databases">
        <title>Taxonoimc description of Halomarina strain SPP-AMP-1.</title>
        <authorList>
            <person name="Pal Y."/>
            <person name="Srinivasana K."/>
            <person name="Verma A."/>
            <person name="Kumar P."/>
        </authorList>
    </citation>
    <scope>NUCLEOTIDE SEQUENCE [LARGE SCALE GENOMIC DNA]</scope>
    <source>
        <strain evidence="1 2">SPP-AMP-1</strain>
    </source>
</reference>
<dbReference type="Proteomes" id="UP000282322">
    <property type="component" value="Unassembled WGS sequence"/>
</dbReference>
<evidence type="ECO:0008006" key="3">
    <source>
        <dbReference type="Google" id="ProtNLM"/>
    </source>
</evidence>
<dbReference type="RefSeq" id="WP_124955106.1">
    <property type="nucleotide sequence ID" value="NZ_RRCH01000022.1"/>
</dbReference>
<accession>A0A3P3RA60</accession>
<dbReference type="AlphaFoldDB" id="A0A3P3RA60"/>
<evidence type="ECO:0000313" key="2">
    <source>
        <dbReference type="Proteomes" id="UP000282322"/>
    </source>
</evidence>
<sequence length="169" mass="19857">MVIEPTRIEVHPDCEAVVEFDPELTFECVPDCTWCCHHGVLLYGEDLRELAQREPLNDAVKQLRSRDFVRREEKDRDEHVDIDDRACYFLRDDGLCALHAEHDWKPTRCSVFPLEVHVEHDDIHVSIREEAHAHCEGLDVSERRLVDHLNAFLPRLLWELDDPTTKIEL</sequence>